<evidence type="ECO:0000259" key="16">
    <source>
        <dbReference type="Pfam" id="PF08393"/>
    </source>
</evidence>
<evidence type="ECO:0000313" key="22">
    <source>
        <dbReference type="EMBL" id="JAS60141.1"/>
    </source>
</evidence>
<gene>
    <name evidence="23" type="ORF">g.22145</name>
    <name evidence="22" type="ORF">g.22153</name>
</gene>
<evidence type="ECO:0000259" key="21">
    <source>
        <dbReference type="Pfam" id="PF17857"/>
    </source>
</evidence>
<dbReference type="GO" id="GO:0051959">
    <property type="term" value="F:dynein light intermediate chain binding"/>
    <property type="evidence" value="ECO:0007669"/>
    <property type="project" value="InterPro"/>
</dbReference>
<comment type="similarity">
    <text evidence="2">Belongs to the dynein heavy chain family.</text>
</comment>
<dbReference type="Gene3D" id="1.10.8.710">
    <property type="match status" value="1"/>
</dbReference>
<dbReference type="Pfam" id="PF12780">
    <property type="entry name" value="AAA_8"/>
    <property type="match status" value="1"/>
</dbReference>
<dbReference type="Pfam" id="PF12775">
    <property type="entry name" value="AAA_7"/>
    <property type="match status" value="1"/>
</dbReference>
<dbReference type="Gene3D" id="1.10.287.2620">
    <property type="match status" value="1"/>
</dbReference>
<dbReference type="Pfam" id="PF08385">
    <property type="entry name" value="DHC_N1"/>
    <property type="match status" value="1"/>
</dbReference>
<dbReference type="GO" id="GO:0005930">
    <property type="term" value="C:axoneme"/>
    <property type="evidence" value="ECO:0007669"/>
    <property type="project" value="UniProtKB-SubCell"/>
</dbReference>
<feature type="compositionally biased region" description="Acidic residues" evidence="14">
    <location>
        <begin position="898"/>
        <end position="908"/>
    </location>
</feature>
<evidence type="ECO:0000259" key="17">
    <source>
        <dbReference type="Pfam" id="PF12774"/>
    </source>
</evidence>
<keyword evidence="4" id="KW-0493">Microtubule</keyword>
<feature type="compositionally biased region" description="Basic and acidic residues" evidence="14">
    <location>
        <begin position="954"/>
        <end position="973"/>
    </location>
</feature>
<dbReference type="FunFam" id="1.10.287.2620:FF:000002">
    <property type="entry name" value="Dynein heavy chain 2, axonemal"/>
    <property type="match status" value="1"/>
</dbReference>
<feature type="domain" description="Dynein heavy chain 3 AAA+ lid" evidence="21">
    <location>
        <begin position="2834"/>
        <end position="2924"/>
    </location>
</feature>
<evidence type="ECO:0000256" key="9">
    <source>
        <dbReference type="ARBA" id="ARBA00023054"/>
    </source>
</evidence>
<feature type="domain" description="Dynein heavy chain coiled coil stalk" evidence="18">
    <location>
        <begin position="3248"/>
        <end position="3312"/>
    </location>
</feature>
<keyword evidence="5" id="KW-0677">Repeat</keyword>
<dbReference type="FunFam" id="1.20.58.1120:FF:000002">
    <property type="entry name" value="Dynein heavy chain 9, axonemal"/>
    <property type="match status" value="1"/>
</dbReference>
<evidence type="ECO:0000256" key="13">
    <source>
        <dbReference type="ARBA" id="ARBA00023273"/>
    </source>
</evidence>
<dbReference type="GO" id="GO:0045505">
    <property type="term" value="F:dynein intermediate chain binding"/>
    <property type="evidence" value="ECO:0007669"/>
    <property type="project" value="InterPro"/>
</dbReference>
<dbReference type="FunFam" id="3.40.50.300:FF:000219">
    <property type="entry name" value="Dynein axonemal heavy chain 17"/>
    <property type="match status" value="1"/>
</dbReference>
<dbReference type="GO" id="GO:0031514">
    <property type="term" value="C:motile cilium"/>
    <property type="evidence" value="ECO:0007669"/>
    <property type="project" value="UniProtKB-ARBA"/>
</dbReference>
<dbReference type="FunFam" id="3.40.50.300:FF:002141">
    <property type="entry name" value="Dynein heavy chain"/>
    <property type="match status" value="1"/>
</dbReference>
<evidence type="ECO:0000256" key="5">
    <source>
        <dbReference type="ARBA" id="ARBA00022737"/>
    </source>
</evidence>
<feature type="domain" description="Dynein heavy chain linker" evidence="16">
    <location>
        <begin position="1475"/>
        <end position="1874"/>
    </location>
</feature>
<dbReference type="InterPro" id="IPR043157">
    <property type="entry name" value="Dynein_AAA1S"/>
</dbReference>
<protein>
    <submittedName>
        <fullName evidence="22">Uncharacterized protein</fullName>
    </submittedName>
</protein>
<dbReference type="GO" id="GO:0030286">
    <property type="term" value="C:dynein complex"/>
    <property type="evidence" value="ECO:0007669"/>
    <property type="project" value="UniProtKB-KW"/>
</dbReference>
<evidence type="ECO:0000256" key="8">
    <source>
        <dbReference type="ARBA" id="ARBA00023017"/>
    </source>
</evidence>
<dbReference type="Gene3D" id="3.40.50.300">
    <property type="entry name" value="P-loop containing nucleotide triphosphate hydrolases"/>
    <property type="match status" value="3"/>
</dbReference>
<feature type="domain" description="Dynein heavy chain hydrolytic ATP-binding dynein motor region" evidence="17">
    <location>
        <begin position="2012"/>
        <end position="2338"/>
    </location>
</feature>
<keyword evidence="8" id="KW-0243">Dynein</keyword>
<dbReference type="InterPro" id="IPR042222">
    <property type="entry name" value="Dynein_2_N"/>
</dbReference>
<dbReference type="Gene3D" id="1.20.140.100">
    <property type="entry name" value="Dynein heavy chain, N-terminal domain 2"/>
    <property type="match status" value="1"/>
</dbReference>
<dbReference type="Gene3D" id="1.20.920.20">
    <property type="match status" value="1"/>
</dbReference>
<keyword evidence="10" id="KW-0969">Cilium</keyword>
<feature type="region of interest" description="Disordered" evidence="14">
    <location>
        <begin position="889"/>
        <end position="1031"/>
    </location>
</feature>
<keyword evidence="7" id="KW-0067">ATP-binding</keyword>
<feature type="domain" description="Dynein heavy chain tail" evidence="15">
    <location>
        <begin position="200"/>
        <end position="774"/>
    </location>
</feature>
<keyword evidence="6" id="KW-0547">Nucleotide-binding</keyword>
<dbReference type="Gene3D" id="3.20.180.20">
    <property type="entry name" value="Dynein heavy chain, N-terminal domain 2"/>
    <property type="match status" value="1"/>
</dbReference>
<dbReference type="InterPro" id="IPR013602">
    <property type="entry name" value="Dynein_heavy_linker"/>
</dbReference>
<dbReference type="Pfam" id="PF12777">
    <property type="entry name" value="MT"/>
    <property type="match status" value="1"/>
</dbReference>
<evidence type="ECO:0000256" key="12">
    <source>
        <dbReference type="ARBA" id="ARBA00023212"/>
    </source>
</evidence>
<dbReference type="InterPro" id="IPR041466">
    <property type="entry name" value="Dynein_AAA5_ext"/>
</dbReference>
<dbReference type="FunFam" id="1.10.8.710:FF:000002">
    <property type="entry name" value="dynein heavy chain 17, axonemal"/>
    <property type="match status" value="1"/>
</dbReference>
<dbReference type="FunFam" id="1.10.472.130:FF:000001">
    <property type="entry name" value="Dynein, axonemal, heavy chain 9"/>
    <property type="match status" value="1"/>
</dbReference>
<dbReference type="Pfam" id="PF17852">
    <property type="entry name" value="Dynein_AAA_lid"/>
    <property type="match status" value="1"/>
</dbReference>
<dbReference type="EMBL" id="GECZ01003735">
    <property type="protein sequence ID" value="JAS66034.1"/>
    <property type="molecule type" value="Transcribed_RNA"/>
</dbReference>
<feature type="domain" description="Dynein heavy chain AAA 5 extension" evidence="20">
    <location>
        <begin position="2497"/>
        <end position="2614"/>
    </location>
</feature>
<dbReference type="InterPro" id="IPR027417">
    <property type="entry name" value="P-loop_NTPase"/>
</dbReference>
<keyword evidence="3" id="KW-0963">Cytoplasm</keyword>
<name>A0A1B6GCI3_9HEMI</name>
<dbReference type="PANTHER" id="PTHR45703:SF8">
    <property type="entry name" value="DYNEINS HEAVY CHAIN"/>
    <property type="match status" value="1"/>
</dbReference>
<dbReference type="FunFam" id="3.40.50.300:FF:000667">
    <property type="entry name" value="Dynein axonemal heavy chain 11"/>
    <property type="match status" value="1"/>
</dbReference>
<feature type="compositionally biased region" description="Basic and acidic residues" evidence="14">
    <location>
        <begin position="979"/>
        <end position="1015"/>
    </location>
</feature>
<dbReference type="GO" id="GO:0005874">
    <property type="term" value="C:microtubule"/>
    <property type="evidence" value="ECO:0007669"/>
    <property type="project" value="UniProtKB-KW"/>
</dbReference>
<evidence type="ECO:0000256" key="4">
    <source>
        <dbReference type="ARBA" id="ARBA00022701"/>
    </source>
</evidence>
<evidence type="ECO:0000256" key="10">
    <source>
        <dbReference type="ARBA" id="ARBA00023069"/>
    </source>
</evidence>
<dbReference type="InterPro" id="IPR026983">
    <property type="entry name" value="DHC"/>
</dbReference>
<dbReference type="InterPro" id="IPR035699">
    <property type="entry name" value="AAA_6"/>
</dbReference>
<evidence type="ECO:0000256" key="7">
    <source>
        <dbReference type="ARBA" id="ARBA00022840"/>
    </source>
</evidence>
<proteinExistence type="inferred from homology"/>
<evidence type="ECO:0000259" key="18">
    <source>
        <dbReference type="Pfam" id="PF12777"/>
    </source>
</evidence>
<keyword evidence="9" id="KW-0175">Coiled coil</keyword>
<dbReference type="InterPro" id="IPR042228">
    <property type="entry name" value="Dynein_linker_3"/>
</dbReference>
<keyword evidence="11" id="KW-0505">Motor protein</keyword>
<comment type="subcellular location">
    <subcellularLocation>
        <location evidence="1">Cytoplasm</location>
        <location evidence="1">Cytoskeleton</location>
        <location evidence="1">Cilium axoneme</location>
    </subcellularLocation>
</comment>
<evidence type="ECO:0000313" key="23">
    <source>
        <dbReference type="EMBL" id="JAS66034.1"/>
    </source>
</evidence>
<feature type="domain" description="Dynein heavy chain AAA module D4" evidence="19">
    <location>
        <begin position="2975"/>
        <end position="3234"/>
    </location>
</feature>
<dbReference type="InterPro" id="IPR024317">
    <property type="entry name" value="Dynein_heavy_chain_D4_dom"/>
</dbReference>
<organism evidence="22">
    <name type="scientific">Cuerna arida</name>
    <dbReference type="NCBI Taxonomy" id="1464854"/>
    <lineage>
        <taxon>Eukaryota</taxon>
        <taxon>Metazoa</taxon>
        <taxon>Ecdysozoa</taxon>
        <taxon>Arthropoda</taxon>
        <taxon>Hexapoda</taxon>
        <taxon>Insecta</taxon>
        <taxon>Pterygota</taxon>
        <taxon>Neoptera</taxon>
        <taxon>Paraneoptera</taxon>
        <taxon>Hemiptera</taxon>
        <taxon>Auchenorrhyncha</taxon>
        <taxon>Membracoidea</taxon>
        <taxon>Cicadellidae</taxon>
        <taxon>Cicadellinae</taxon>
        <taxon>Proconiini</taxon>
        <taxon>Cuerna</taxon>
    </lineage>
</organism>
<dbReference type="InterPro" id="IPR013594">
    <property type="entry name" value="Dynein_heavy_tail"/>
</dbReference>
<dbReference type="GO" id="GO:0007018">
    <property type="term" value="P:microtubule-based movement"/>
    <property type="evidence" value="ECO:0007669"/>
    <property type="project" value="InterPro"/>
</dbReference>
<dbReference type="PANTHER" id="PTHR45703">
    <property type="entry name" value="DYNEIN HEAVY CHAIN"/>
    <property type="match status" value="1"/>
</dbReference>
<keyword evidence="13" id="KW-0966">Cell projection</keyword>
<evidence type="ECO:0000256" key="14">
    <source>
        <dbReference type="SAM" id="MobiDB-lite"/>
    </source>
</evidence>
<feature type="non-terminal residue" evidence="22">
    <location>
        <position position="3313"/>
    </location>
</feature>
<evidence type="ECO:0000256" key="6">
    <source>
        <dbReference type="ARBA" id="ARBA00022741"/>
    </source>
</evidence>
<accession>A0A1B6GCI3</accession>
<dbReference type="FunFam" id="3.20.180.20:FF:000001">
    <property type="entry name" value="Dynein axonemal heavy chain 5"/>
    <property type="match status" value="1"/>
</dbReference>
<keyword evidence="12" id="KW-0206">Cytoskeleton</keyword>
<dbReference type="GO" id="GO:0005524">
    <property type="term" value="F:ATP binding"/>
    <property type="evidence" value="ECO:0007669"/>
    <property type="project" value="UniProtKB-KW"/>
</dbReference>
<dbReference type="FunFam" id="1.20.920.30:FF:000003">
    <property type="entry name" value="Dynein axonemal heavy chain 17"/>
    <property type="match status" value="1"/>
</dbReference>
<dbReference type="Pfam" id="PF12774">
    <property type="entry name" value="AAA_6"/>
    <property type="match status" value="1"/>
</dbReference>
<evidence type="ECO:0000256" key="3">
    <source>
        <dbReference type="ARBA" id="ARBA00022490"/>
    </source>
</evidence>
<evidence type="ECO:0000256" key="1">
    <source>
        <dbReference type="ARBA" id="ARBA00004430"/>
    </source>
</evidence>
<dbReference type="Gene3D" id="1.20.58.1120">
    <property type="match status" value="1"/>
</dbReference>
<evidence type="ECO:0000259" key="19">
    <source>
        <dbReference type="Pfam" id="PF12780"/>
    </source>
</evidence>
<dbReference type="InterPro" id="IPR041589">
    <property type="entry name" value="DNAH3_AAA_lid_1"/>
</dbReference>
<reference evidence="22" key="1">
    <citation type="submission" date="2015-11" db="EMBL/GenBank/DDBJ databases">
        <title>De novo transcriptome assembly of four potential Pierce s Disease insect vectors from Arizona vineyards.</title>
        <authorList>
            <person name="Tassone E.E."/>
        </authorList>
    </citation>
    <scope>NUCLEOTIDE SEQUENCE</scope>
</reference>
<dbReference type="SUPFAM" id="SSF52540">
    <property type="entry name" value="P-loop containing nucleoside triphosphate hydrolases"/>
    <property type="match status" value="4"/>
</dbReference>
<dbReference type="FunFam" id="1.20.140.100:FF:000001">
    <property type="entry name" value="dynein heavy chain 17, axonemal"/>
    <property type="match status" value="1"/>
</dbReference>
<dbReference type="Pfam" id="PF17857">
    <property type="entry name" value="AAA_lid_1"/>
    <property type="match status" value="1"/>
</dbReference>
<dbReference type="InterPro" id="IPR024743">
    <property type="entry name" value="Dynein_HC_stalk"/>
</dbReference>
<dbReference type="EMBL" id="GECZ01009628">
    <property type="protein sequence ID" value="JAS60141.1"/>
    <property type="molecule type" value="Transcribed_RNA"/>
</dbReference>
<dbReference type="Gene3D" id="1.10.472.130">
    <property type="match status" value="1"/>
</dbReference>
<sequence length="3313" mass="381025">MSGVTLEDDAVESDPRLLFIYTYLTKTTKFKVDKWQKMMNTEMYKTMIMDFLEKPQHSVLLVTLTSAGTLVPSLTFPTTGKTKSSYFARVKPEPITPENIRKCLIFGDVSPKPLEDLAVLVEEVFVPVFCNPANHKGWPAVVVEDVKRHVIELKNTVYKVRGQINGQTLLPMPDGVFKVHQVEQRIIESNGEDVDLQLKSAIEGAVIKWVNQITDVLQETSSIVFKSSENPLPFTEIEFWRSRVSNLECIYDQLRDPRVKKMASILELTDSAYYPSFRSIFRNVVAAVKEAKEISKYLKPLEKCLTKLDAVELTEAHSLLMSLLHMVCLVWSNCKYYCSSAKVINLLLLISNQIIDMANKYLDPTSLFQGEVQETIVKVQQVIKLIENFKEMFEESRDRVVTLFPEDVEPVPWLFHSKIVFKRLNAYLNRLKVLNEFFEIAMEYSKLEKVEVGGLNGRHLSSKVAAVFDEFNLAFNVFRSVGYDPVEPEDPSFLQDYKVFKEKVLDYDRRMAAISSLAFNECHNCDAIFKMINVWDTMLKRPIIKAEITPKFNVIIDILNNELDTVRAIYNEQMELYEENGFITVDTNWPPVAGGLVWILKMVNRISHPVESFKQFENPIVTSPEGEYVIVKYDEMTELLSDLEEEIFNTWCEEIPQICNDSLTKTLLLVDPDTRILTLNFDKELDAGLKEVRYLKLIGKEEVPEEAQELFDRSDQLWQYTYNLNLTISWYNQMRMDSKPEEFKLVEEEVLAIDDLIDEAQSLLNWMSPNAWEYIESIRDLVDQLAHRVLRAQKNLARIITLANTWANIPLFNRKNLDKDNLLALEEAPDKVLKRYMELHQAGLEVCKLVAENFRLYFNVPLRIPPPPPPADEAVEDELYEQLLPLPSEEGAPLTSQEGEEAVADAETGETPAEMPIVEEEEEGEPERTKLPSSEDVMRASKVSKRVTITATTDDTKPEEKKDEEQEVKEEPKMSVVKESPEKKEPDEKKKSIDKGSPEKKGTEGKKKGKKESLKQKKASVPKPPTPEPSIELTMSEEMIQKVIDDEEKIEKWNAYLDMVDDEVLQGLERAVECSLTLFVEEMNPDFQRAPLFEVTLELQNTDIVFVPSMVIDLEDPYCFYSVISGLLEDIVHMAIRVPRVSYSRSSLTYMDNILMSADLNSMKSRVLEQVKSTSTKAVEYLTLFEEYNYLWLDDRKLYLKQFLLYGHALSSEEELMEGKVNEDGVPLLKETPPKLLQFKAQIDEYESLYKELSTIDNFMTFDRWLRVDNQPFKQALLNTVCKWGNMFKQHLVDFVINSLRELAEFIEEADKGLSKPLVEGDYEGLITIMGYLMRVKDRQIATDTMFDPLKDIIELVKTYDMDFPEETYVLLQDLPGRWNNTKKLAVGVKAAAMPLMQAEANTIRKRLVLFEIRTNFFKEDFRQLPFFKWGCKNVYKHIDRAHVELADLEEAMDKLTEQAGLFEVGIPEFKIVKGLRKELKMAKMLWDYILIVLSWITDWESTQWKKIDSEAMDLELKKFAKEIRMLDKEMRTWDIYLQLESVIKNMITALRAVTELQNPALRDRHWRQLMEAAKMKFVVDDNTTLADLLALQLYKIEDEVKTIVDKSVKEMSMEKTLTEMALTWASQEFEYEVHQRTGCKVLKVSEELVEILEDNQVQLQNMMSSKFIAFFLSEVSDWQRKLSNADQVIHTWLEVQRTWMHLESIFIGSEDIRKQLPEDSKRFDRIDKEFRGLLDDMAKTPNVVKGTNKIGLFEKLEALKVELTKCEKALAEYLETKRLTYPRFYFVSSADLLDILSNGNQPELVCKHLPKLYDSIDKLKFVMEGNKMTKLARGMFAKDGEYVEFNNNCDCSGQVERWLNNVTDAMRTTGRFYFSEAVVTYDEKPREQWLFDYPAQCSLCGTQIWWTTEVNMAFARLEEGYENALKDYQKKQISQLNTLIGLLLGELTGGDRSKIMTICTIDVHSRDVVAKMILMKVESAASFQWQSQLRHRWDVNINDCFANICDAQFRYDYEYLGNGPRLVITPLTDRCYITLTQSLHLIMGGAPAGPAGTGKTETTKDLGKAIGIMVYVFNCSEQMDYKSCGNIYKGLAQTGAWGCFDEFNRISVEVLSVVAVQVKCVLDAIKAKKTRFNFLGELIALVPTVGMFITMNPGYAGRAELPENLKALFRPCAMVVPDFELICEIMLVAEGFQEARLLARKFITLYSLCKELLSKQDHYDWGLRAIKSVLVVAGSLKRGDRLRPEDQVLMRALRDFNIPKIVTDDMSIFMGLIGDLFPALDVPRKRDFDFERQVRTAAIDLKLQPEDNFVLKVVQLQELFAVRHSVFIIGNAGTGKSQVWKTLYRTYYNQKKKPHYNDLEPKAVTNDELFGIINPATREWKDGLFSVLIREQANMGGEGSKWMVLDGDIDPMWIESLNTVMDDNKVLTLASNERIALTPSMRLLFEISNLRTATPATVSRAGILYINPQDLGWNPYVTSWIETREVENEKAVLIVLFDKYIPPVLEASRTKYKKITPIPEIAHIQMLCTLLESLLTPVNVPLDCPKEWYEIYFVFACVWAFGSCTFQDQLVDWRSEFTKWWCNEFKAVKFPAGGHVFNYYIDPETKRFLPWTDKVAKFELDTDIPLQSTLVNTAETTRVRYFLDLLIDKRKPVMLVGGAGSGKSVLINEKLNSMSDNFAVTNVPFNFYTTSEMLQKVLEKPLEKKAGRNYGPPGSKVMIYFLDDMNMPEVDKYGTVQPHTLIRQWMDYQHWYDRTKLTLKEIHNIIFFSCMNPTAGSFTIDSRLQRHFSVFALSFPGQEALFHIFNNILSQHLTNHTLKFPTAVIKTTDLITQLALTMHSKMSSVFLPTAIRFHYIFNLRDLANIYQGMLFCTNECLTTPGRFVRLWMHEATRVYCDKLVDHKDQDTFNKLMAENIKKVFAEMPESDYNEKPLIFCHFVEGLGDPKYLPMPGWAALNKLLEEAMSQYNDLVGAMNLVLFEDAMSHICRINRIMEAPRGNALLVGVGGSGKQSLSRLSAFISGLDPFQVQLKKGYSMVDLKLDLAGLYLKAGLKNVSIMFLMTDSQVADERFLVLINDMLASGEIPELFADDEVDNIISTIGPEVKGAGIPDTRENCWKYFISKVRKLIKVILCFSPVGSTLRVRSRKFPAIVNCTSINWFMEWPQEALVSVSARFLSEIEVLPNQIRKSVSLFMAYVHTSVNIMSQAYLENERRYNYTTPKSFLEQINLYSKLLKFTVKDCLARSRRLQNGLKKLVGCSDQVEGLKSQLAEQEKIILEKTKAATELIKIVGKEQDKVAKEQIKVAEEERKVK</sequence>
<dbReference type="Gene3D" id="1.20.920.30">
    <property type="match status" value="1"/>
</dbReference>
<evidence type="ECO:0000259" key="20">
    <source>
        <dbReference type="Pfam" id="PF17852"/>
    </source>
</evidence>
<evidence type="ECO:0000256" key="11">
    <source>
        <dbReference type="ARBA" id="ARBA00023175"/>
    </source>
</evidence>
<evidence type="ECO:0000259" key="15">
    <source>
        <dbReference type="Pfam" id="PF08385"/>
    </source>
</evidence>
<dbReference type="Pfam" id="PF08393">
    <property type="entry name" value="DHC_N2"/>
    <property type="match status" value="1"/>
</dbReference>
<evidence type="ECO:0000256" key="2">
    <source>
        <dbReference type="ARBA" id="ARBA00008887"/>
    </source>
</evidence>